<dbReference type="PANTHER" id="PTHR42693">
    <property type="entry name" value="ARYLSULFATASE FAMILY MEMBER"/>
    <property type="match status" value="1"/>
</dbReference>
<evidence type="ECO:0000259" key="3">
    <source>
        <dbReference type="Pfam" id="PF00884"/>
    </source>
</evidence>
<proteinExistence type="inferred from homology"/>
<evidence type="ECO:0000313" key="4">
    <source>
        <dbReference type="EMBL" id="GAL67210.1"/>
    </source>
</evidence>
<sequence>MQFFNKTVYLVMVIACMVNTSCQNKEEEVKKETKENTIEKLSERPNILWLVTEDMGAYIPPFGDSTVVTPHLTKLAEEGVIYPNLYSTSGVCAPSRAAIATGMYPSSIGANHMRTNSYTKERGFRLTKRFRLQKLK</sequence>
<dbReference type="PANTHER" id="PTHR42693:SF53">
    <property type="entry name" value="ENDO-4-O-SULFATASE"/>
    <property type="match status" value="1"/>
</dbReference>
<evidence type="ECO:0000256" key="1">
    <source>
        <dbReference type="ARBA" id="ARBA00008779"/>
    </source>
</evidence>
<dbReference type="GO" id="GO:0004065">
    <property type="term" value="F:arylsulfatase activity"/>
    <property type="evidence" value="ECO:0007669"/>
    <property type="project" value="TreeGrafter"/>
</dbReference>
<organism evidence="4 5">
    <name type="scientific">Jejuia pallidilutea</name>
    <dbReference type="NCBI Taxonomy" id="504487"/>
    <lineage>
        <taxon>Bacteria</taxon>
        <taxon>Pseudomonadati</taxon>
        <taxon>Bacteroidota</taxon>
        <taxon>Flavobacteriia</taxon>
        <taxon>Flavobacteriales</taxon>
        <taxon>Flavobacteriaceae</taxon>
        <taxon>Jejuia</taxon>
    </lineage>
</organism>
<protein>
    <submittedName>
        <fullName evidence="4">Choline-sulfatase</fullName>
        <ecNumber evidence="4">3.1.6.6</ecNumber>
    </submittedName>
</protein>
<dbReference type="Gene3D" id="3.40.720.10">
    <property type="entry name" value="Alkaline Phosphatase, subunit A"/>
    <property type="match status" value="1"/>
</dbReference>
<dbReference type="Pfam" id="PF00884">
    <property type="entry name" value="Sulfatase"/>
    <property type="match status" value="1"/>
</dbReference>
<dbReference type="SUPFAM" id="SSF53649">
    <property type="entry name" value="Alkaline phosphatase-like"/>
    <property type="match status" value="1"/>
</dbReference>
<dbReference type="InterPro" id="IPR050738">
    <property type="entry name" value="Sulfatase"/>
</dbReference>
<dbReference type="InterPro" id="IPR017850">
    <property type="entry name" value="Alkaline_phosphatase_core_sf"/>
</dbReference>
<comment type="caution">
    <text evidence="4">The sequence shown here is derived from an EMBL/GenBank/DDBJ whole genome shotgun (WGS) entry which is preliminary data.</text>
</comment>
<feature type="domain" description="Sulfatase N-terminal" evidence="3">
    <location>
        <begin position="45"/>
        <end position="112"/>
    </location>
</feature>
<dbReference type="GO" id="GO:0047753">
    <property type="term" value="F:choline-sulfatase activity"/>
    <property type="evidence" value="ECO:0007669"/>
    <property type="project" value="UniProtKB-EC"/>
</dbReference>
<accession>A0A090VR45</accession>
<dbReference type="InterPro" id="IPR000917">
    <property type="entry name" value="Sulfatase_N"/>
</dbReference>
<dbReference type="EMBL" id="BBNR01000008">
    <property type="protein sequence ID" value="GAL67210.1"/>
    <property type="molecule type" value="Genomic_DNA"/>
</dbReference>
<dbReference type="Proteomes" id="UP000029641">
    <property type="component" value="Unassembled WGS sequence"/>
</dbReference>
<name>A0A090VR45_9FLAO</name>
<keyword evidence="2 4" id="KW-0378">Hydrolase</keyword>
<dbReference type="AlphaFoldDB" id="A0A090VR45"/>
<evidence type="ECO:0000256" key="2">
    <source>
        <dbReference type="ARBA" id="ARBA00022801"/>
    </source>
</evidence>
<reference evidence="4 5" key="1">
    <citation type="journal article" date="2014" name="Genome Announc.">
        <title>Draft Genome Sequence of Marine Flavobacterium Jejuia pallidilutea Strain 11shimoA1 and Pigmentation Mutants.</title>
        <authorList>
            <person name="Takatani N."/>
            <person name="Nakanishi M."/>
            <person name="Meirelles P."/>
            <person name="Mino S."/>
            <person name="Suda W."/>
            <person name="Oshima K."/>
            <person name="Hattori M."/>
            <person name="Ohkuma M."/>
            <person name="Hosokawa M."/>
            <person name="Miyashita K."/>
            <person name="Thompson F.L."/>
            <person name="Niwa A."/>
            <person name="Sawabe T."/>
            <person name="Sawabe T."/>
        </authorList>
    </citation>
    <scope>NUCLEOTIDE SEQUENCE [LARGE SCALE GENOMIC DNA]</scope>
    <source>
        <strain evidence="4 5">JCM 19301</strain>
    </source>
</reference>
<dbReference type="EC" id="3.1.6.6" evidence="4"/>
<gene>
    <name evidence="4" type="ORF">JCM19301_1822</name>
</gene>
<evidence type="ECO:0000313" key="5">
    <source>
        <dbReference type="Proteomes" id="UP000029641"/>
    </source>
</evidence>
<comment type="similarity">
    <text evidence="1">Belongs to the sulfatase family.</text>
</comment>